<dbReference type="AlphaFoldDB" id="A0A9P8PDB2"/>
<reference evidence="2" key="2">
    <citation type="submission" date="2021-01" db="EMBL/GenBank/DDBJ databases">
        <authorList>
            <person name="Schikora-Tamarit M.A."/>
        </authorList>
    </citation>
    <scope>NUCLEOTIDE SEQUENCE</scope>
    <source>
        <strain evidence="2">NCAIM Y.01608</strain>
    </source>
</reference>
<keyword evidence="1" id="KW-0812">Transmembrane</keyword>
<evidence type="ECO:0000256" key="1">
    <source>
        <dbReference type="SAM" id="Phobius"/>
    </source>
</evidence>
<proteinExistence type="predicted"/>
<feature type="transmembrane region" description="Helical" evidence="1">
    <location>
        <begin position="100"/>
        <end position="122"/>
    </location>
</feature>
<gene>
    <name evidence="2" type="ORF">OGATHE_002569</name>
</gene>
<evidence type="ECO:0000313" key="2">
    <source>
        <dbReference type="EMBL" id="KAH3669757.1"/>
    </source>
</evidence>
<comment type="caution">
    <text evidence="2">The sequence shown here is derived from an EMBL/GenBank/DDBJ whole genome shotgun (WGS) entry which is preliminary data.</text>
</comment>
<keyword evidence="1" id="KW-1133">Transmembrane helix</keyword>
<accession>A0A9P8PDB2</accession>
<keyword evidence="3" id="KW-1185">Reference proteome</keyword>
<organism evidence="2 3">
    <name type="scientific">Ogataea polymorpha</name>
    <dbReference type="NCBI Taxonomy" id="460523"/>
    <lineage>
        <taxon>Eukaryota</taxon>
        <taxon>Fungi</taxon>
        <taxon>Dikarya</taxon>
        <taxon>Ascomycota</taxon>
        <taxon>Saccharomycotina</taxon>
        <taxon>Pichiomycetes</taxon>
        <taxon>Pichiales</taxon>
        <taxon>Pichiaceae</taxon>
        <taxon>Ogataea</taxon>
    </lineage>
</organism>
<evidence type="ECO:0000313" key="3">
    <source>
        <dbReference type="Proteomes" id="UP000788993"/>
    </source>
</evidence>
<keyword evidence="1" id="KW-0472">Membrane</keyword>
<sequence>MELRRPDMECKELECKALSGTHFSFPEAALATEGPFSDVVSGITIDSLGIFGGTAVGVAPQTLVAGRGAGASLAFFGSASTLAGSGLFSGSLDPDLDNFLSFFSDFSAFLAGLVSLSTSFSFRFKFEMSFSSSDLEAFDEAGAPAA</sequence>
<protein>
    <submittedName>
        <fullName evidence="2">Uncharacterized protein</fullName>
    </submittedName>
</protein>
<dbReference type="Proteomes" id="UP000788993">
    <property type="component" value="Unassembled WGS sequence"/>
</dbReference>
<feature type="transmembrane region" description="Helical" evidence="1">
    <location>
        <begin position="69"/>
        <end position="88"/>
    </location>
</feature>
<dbReference type="EMBL" id="JAEUBD010000983">
    <property type="protein sequence ID" value="KAH3669757.1"/>
    <property type="molecule type" value="Genomic_DNA"/>
</dbReference>
<name>A0A9P8PDB2_9ASCO</name>
<reference evidence="2" key="1">
    <citation type="journal article" date="2021" name="Open Biol.">
        <title>Shared evolutionary footprints suggest mitochondrial oxidative damage underlies multiple complex I losses in fungi.</title>
        <authorList>
            <person name="Schikora-Tamarit M.A."/>
            <person name="Marcet-Houben M."/>
            <person name="Nosek J."/>
            <person name="Gabaldon T."/>
        </authorList>
    </citation>
    <scope>NUCLEOTIDE SEQUENCE</scope>
    <source>
        <strain evidence="2">NCAIM Y.01608</strain>
    </source>
</reference>